<dbReference type="SMART" id="SM00491">
    <property type="entry name" value="HELICc2"/>
    <property type="match status" value="1"/>
</dbReference>
<keyword evidence="2" id="KW-0547">Nucleotide-binding</keyword>
<dbReference type="InterPro" id="IPR014001">
    <property type="entry name" value="Helicase_ATP-bd"/>
</dbReference>
<dbReference type="RefSeq" id="WP_225690163.1">
    <property type="nucleotide sequence ID" value="NZ_JAERSE020000005.1"/>
</dbReference>
<dbReference type="Proteomes" id="UP000618240">
    <property type="component" value="Unassembled WGS sequence"/>
</dbReference>
<keyword evidence="2" id="KW-0067">ATP-binding</keyword>
<dbReference type="Pfam" id="PF00270">
    <property type="entry name" value="DEAD"/>
    <property type="match status" value="1"/>
</dbReference>
<evidence type="ECO:0000259" key="1">
    <source>
        <dbReference type="PROSITE" id="PS51192"/>
    </source>
</evidence>
<evidence type="ECO:0000313" key="3">
    <source>
        <dbReference type="Proteomes" id="UP000618240"/>
    </source>
</evidence>
<organism evidence="2 3">
    <name type="scientific">Chryseobacterium tagetis</name>
    <dbReference type="NCBI Taxonomy" id="2801334"/>
    <lineage>
        <taxon>Bacteria</taxon>
        <taxon>Pseudomonadati</taxon>
        <taxon>Bacteroidota</taxon>
        <taxon>Flavobacteriia</taxon>
        <taxon>Flavobacteriales</taxon>
        <taxon>Weeksellaceae</taxon>
        <taxon>Chryseobacterium group</taxon>
        <taxon>Chryseobacterium</taxon>
    </lineage>
</organism>
<dbReference type="SMART" id="SM00487">
    <property type="entry name" value="DEXDc"/>
    <property type="match status" value="1"/>
</dbReference>
<evidence type="ECO:0000313" key="2">
    <source>
        <dbReference type="EMBL" id="MCA6068964.1"/>
    </source>
</evidence>
<keyword evidence="2" id="KW-0378">Hydrolase</keyword>
<dbReference type="PROSITE" id="PS51192">
    <property type="entry name" value="HELICASE_ATP_BIND_1"/>
    <property type="match status" value="1"/>
</dbReference>
<dbReference type="Pfam" id="PF13307">
    <property type="entry name" value="Helicase_C_2"/>
    <property type="match status" value="1"/>
</dbReference>
<comment type="caution">
    <text evidence="2">The sequence shown here is derived from an EMBL/GenBank/DDBJ whole genome shotgun (WGS) entry which is preliminary data.</text>
</comment>
<dbReference type="EMBL" id="JAERSE020000005">
    <property type="protein sequence ID" value="MCA6068964.1"/>
    <property type="molecule type" value="Genomic_DNA"/>
</dbReference>
<dbReference type="SUPFAM" id="SSF52540">
    <property type="entry name" value="P-loop containing nucleoside triphosphate hydrolases"/>
    <property type="match status" value="1"/>
</dbReference>
<feature type="domain" description="Helicase ATP-binding" evidence="1">
    <location>
        <begin position="47"/>
        <end position="309"/>
    </location>
</feature>
<keyword evidence="2" id="KW-0347">Helicase</keyword>
<gene>
    <name evidence="2" type="ORF">JI747_017495</name>
</gene>
<dbReference type="InterPro" id="IPR027417">
    <property type="entry name" value="P-loop_NTPase"/>
</dbReference>
<protein>
    <submittedName>
        <fullName evidence="2">DEAD/DEAH box helicase family protein</fullName>
    </submittedName>
</protein>
<dbReference type="InterPro" id="IPR011545">
    <property type="entry name" value="DEAD/DEAH_box_helicase_dom"/>
</dbReference>
<dbReference type="GO" id="GO:0004386">
    <property type="term" value="F:helicase activity"/>
    <property type="evidence" value="ECO:0007669"/>
    <property type="project" value="UniProtKB-KW"/>
</dbReference>
<proteinExistence type="predicted"/>
<dbReference type="InterPro" id="IPR006555">
    <property type="entry name" value="ATP-dep_Helicase_C"/>
</dbReference>
<sequence>MVDFKKRLNKPDIEKRTNPIEIYSTLDRQSIAGPLRPAQYKVLTEWFEKRLNDRDLIIKLHTGEGKTLIGLLILMSKINSGKGPCLYICPNLYLVHQVKKDAKKFGIPFCSIEEDGSLPNDFIEGNKILITHVQKVFNGKTIFGLGNDYIHVNTIILDDSHACIDSIKDSFTISISKSHTVYKRIFNLFSDSLPEQGHGTFLEIENGDYNSFLPIPYWNWIDKSDEILQILSENRDDNKIKFAWSFIKDNITNCQAFISGQVLEISPMHIPIEKFSSFHKAEQRILMSATTQDDSFFIKGLGFDIDAVKKPLENREQKWSGEKMLLIPSLMDDSLDYTTIVNGLIPPFKRNYGIVSLVSSFSKTTTYRDLGAISPESEEIEEVVKDLKKGHFENSVVFANRYDGIDLPDEVCRVLLIDGKPYFYSLSDRYEESNRITSDLVNIKVAQKIEQGLGRSVRGEKDYSIIIIIGADLVKFIKSSRTSKYFSAQTRKQIEIGFDIAQMAIEDISNNTKPIDALKGLMLQSLQRDEGWKEFYLEEMNKVIDSQENINIYEMLVLERDAYLAGFIGDYERAASKIQKIVDDFCFDDSERGWYLQIMARYKYFTSKVESNNLQKSAFLKNHELLKPKEGITYKKINFINEDRIVRIKNYLSDFESYQDLMISVDGVLSDLEFGTDSDKFEAAFRELGLMLGFLSERPDKEFKTGPDNLWCGVGNKYFIFECKSEVDGGRQEINKSEASQMNSHCGWFQDIYGDAVVKRILIIPTKNLAFNANFTHDVEILRKGKLRFLRTNVKSFFKEFSNYDLQSLTDLKINSFLDSHKLDLNSLWTEYSETYYKKK</sequence>
<keyword evidence="3" id="KW-1185">Reference proteome</keyword>
<name>A0ABS8A4Q6_9FLAO</name>
<dbReference type="Gene3D" id="3.40.50.300">
    <property type="entry name" value="P-loop containing nucleotide triphosphate hydrolases"/>
    <property type="match status" value="2"/>
</dbReference>
<reference evidence="2 3" key="1">
    <citation type="submission" date="2021-09" db="EMBL/GenBank/DDBJ databases">
        <title>Genome sequencing and assembly of Chryseobacterium sp. RG1.</title>
        <authorList>
            <person name="Chhetri G."/>
        </authorList>
    </citation>
    <scope>NUCLEOTIDE SEQUENCE [LARGE SCALE GENOMIC DNA]</scope>
    <source>
        <strain evidence="2 3">RG1</strain>
    </source>
</reference>
<accession>A0ABS8A4Q6</accession>